<dbReference type="InterPro" id="IPR016092">
    <property type="entry name" value="ATAP"/>
</dbReference>
<dbReference type="GO" id="GO:0005506">
    <property type="term" value="F:iron ion binding"/>
    <property type="evidence" value="ECO:0007669"/>
    <property type="project" value="TreeGrafter"/>
</dbReference>
<organism evidence="12 13">
    <name type="scientific">Cyanoderma ruficeps</name>
    <name type="common">rufous-capped babbler</name>
    <dbReference type="NCBI Taxonomy" id="181631"/>
    <lineage>
        <taxon>Eukaryota</taxon>
        <taxon>Metazoa</taxon>
        <taxon>Chordata</taxon>
        <taxon>Craniata</taxon>
        <taxon>Vertebrata</taxon>
        <taxon>Euteleostomi</taxon>
        <taxon>Archelosauria</taxon>
        <taxon>Archosauria</taxon>
        <taxon>Dinosauria</taxon>
        <taxon>Saurischia</taxon>
        <taxon>Theropoda</taxon>
        <taxon>Coelurosauria</taxon>
        <taxon>Aves</taxon>
        <taxon>Neognathae</taxon>
        <taxon>Neoaves</taxon>
        <taxon>Telluraves</taxon>
        <taxon>Australaves</taxon>
        <taxon>Passeriformes</taxon>
        <taxon>Sylvioidea</taxon>
        <taxon>Timaliidae</taxon>
        <taxon>Cyanoderma</taxon>
    </lineage>
</organism>
<evidence type="ECO:0000256" key="4">
    <source>
        <dbReference type="ARBA" id="ARBA00023004"/>
    </source>
</evidence>
<feature type="compositionally biased region" description="Low complexity" evidence="10">
    <location>
        <begin position="117"/>
        <end position="133"/>
    </location>
</feature>
<comment type="function">
    <text evidence="6">Involved in the maturation of mitochondrial 4Fe-4S proteins functioning late in the iron-sulfur cluster assembly pathway. May be involved in the binding of an intermediate of Fe/S cluster assembly.</text>
</comment>
<dbReference type="SUPFAM" id="SSF89360">
    <property type="entry name" value="HesB-like domain"/>
    <property type="match status" value="1"/>
</dbReference>
<comment type="similarity">
    <text evidence="2">Belongs to the HesB/IscA family.</text>
</comment>
<dbReference type="InterPro" id="IPR035903">
    <property type="entry name" value="HesB-like_dom_sf"/>
</dbReference>
<dbReference type="PROSITE" id="PS01152">
    <property type="entry name" value="HESB"/>
    <property type="match status" value="1"/>
</dbReference>
<feature type="domain" description="Core" evidence="11">
    <location>
        <begin position="169"/>
        <end position="266"/>
    </location>
</feature>
<evidence type="ECO:0000256" key="3">
    <source>
        <dbReference type="ARBA" id="ARBA00022723"/>
    </source>
</evidence>
<accession>A0A8C3XBU1</accession>
<keyword evidence="13" id="KW-1185">Reference proteome</keyword>
<evidence type="ECO:0000256" key="10">
    <source>
        <dbReference type="SAM" id="MobiDB-lite"/>
    </source>
</evidence>
<dbReference type="GO" id="GO:0016226">
    <property type="term" value="P:iron-sulfur cluster assembly"/>
    <property type="evidence" value="ECO:0007669"/>
    <property type="project" value="InterPro"/>
</dbReference>
<evidence type="ECO:0000256" key="5">
    <source>
        <dbReference type="ARBA" id="ARBA00023128"/>
    </source>
</evidence>
<reference evidence="12" key="2">
    <citation type="submission" date="2025-09" db="UniProtKB">
        <authorList>
            <consortium name="Ensembl"/>
        </authorList>
    </citation>
    <scope>IDENTIFICATION</scope>
</reference>
<evidence type="ECO:0000313" key="13">
    <source>
        <dbReference type="Proteomes" id="UP000694396"/>
    </source>
</evidence>
<dbReference type="Pfam" id="PF01521">
    <property type="entry name" value="Fe-S_biosyn"/>
    <property type="match status" value="1"/>
</dbReference>
<evidence type="ECO:0000256" key="7">
    <source>
        <dbReference type="ARBA" id="ARBA00073313"/>
    </source>
</evidence>
<protein>
    <recommendedName>
        <fullName evidence="7">Iron-sulfur cluster assembly 2 homolog, mitochondrial</fullName>
    </recommendedName>
    <alternativeName>
        <fullName evidence="8">HESB-like domain-containing protein 1</fullName>
    </alternativeName>
</protein>
<dbReference type="PANTHER" id="PTHR43011:SF1">
    <property type="entry name" value="IRON-SULFUR CLUSTER ASSEMBLY 2 HOMOLOG, MITOCHONDRIAL"/>
    <property type="match status" value="1"/>
</dbReference>
<evidence type="ECO:0000256" key="8">
    <source>
        <dbReference type="ARBA" id="ARBA00077082"/>
    </source>
</evidence>
<evidence type="ECO:0000313" key="12">
    <source>
        <dbReference type="Ensembl" id="ENSCRFP00000010700.1"/>
    </source>
</evidence>
<dbReference type="FunFam" id="2.60.300.12:FF:000006">
    <property type="entry name" value="Iron-sulfur cluster assembly 2 mitochondrial"/>
    <property type="match status" value="1"/>
</dbReference>
<dbReference type="AlphaFoldDB" id="A0A8C3XBU1"/>
<evidence type="ECO:0000259" key="11">
    <source>
        <dbReference type="Pfam" id="PF01521"/>
    </source>
</evidence>
<dbReference type="NCBIfam" id="TIGR00049">
    <property type="entry name" value="iron-sulfur cluster assembly accessory protein"/>
    <property type="match status" value="1"/>
</dbReference>
<dbReference type="Ensembl" id="ENSCRFT00000011079.1">
    <property type="protein sequence ID" value="ENSCRFP00000010700.1"/>
    <property type="gene ID" value="ENSCRFG00000008355.1"/>
</dbReference>
<feature type="region of interest" description="Disordered" evidence="10">
    <location>
        <begin position="97"/>
        <end position="144"/>
    </location>
</feature>
<evidence type="ECO:0000256" key="1">
    <source>
        <dbReference type="ARBA" id="ARBA00004173"/>
    </source>
</evidence>
<keyword evidence="3" id="KW-0479">Metal-binding</keyword>
<evidence type="ECO:0000256" key="6">
    <source>
        <dbReference type="ARBA" id="ARBA00057540"/>
    </source>
</evidence>
<keyword evidence="4" id="KW-0408">Iron</keyword>
<feature type="compositionally biased region" description="Basic residues" evidence="10">
    <location>
        <begin position="26"/>
        <end position="39"/>
    </location>
</feature>
<dbReference type="GO" id="GO:0120510">
    <property type="term" value="C:mitochondrial [4Fe-4S] assembly complex"/>
    <property type="evidence" value="ECO:0007669"/>
    <property type="project" value="UniProtKB-ARBA"/>
</dbReference>
<keyword evidence="5" id="KW-0496">Mitochondrion</keyword>
<feature type="compositionally biased region" description="Low complexity" evidence="10">
    <location>
        <begin position="97"/>
        <end position="110"/>
    </location>
</feature>
<dbReference type="PANTHER" id="PTHR43011">
    <property type="entry name" value="IRON-SULFUR CLUSTER ASSEMBLY 2 HOMOLOG, MITOCHONDRIAL"/>
    <property type="match status" value="1"/>
</dbReference>
<dbReference type="InterPro" id="IPR000361">
    <property type="entry name" value="ATAP_core_dom"/>
</dbReference>
<feature type="compositionally biased region" description="Low complexity" evidence="10">
    <location>
        <begin position="10"/>
        <end position="25"/>
    </location>
</feature>
<dbReference type="Proteomes" id="UP000694396">
    <property type="component" value="Unplaced"/>
</dbReference>
<comment type="subunit">
    <text evidence="9">Heterotetramer; forms a dimer of dimers with IBA57. Interacts with [2Fe-2S]-ISCA2 forming the heterodimer [2Fe- 2S]-ISCA2-IBA57 complex; [2Fe-2S] cluster binding is absolutely required to promote the complex formation.</text>
</comment>
<sequence length="273" mass="28271">GAHRSRGQARPVRGPGPRGPVTPRCGRGRSRPPRPHFRHGGGAGLGWHGGAGGAAAVLDVGSGWPDEVPFPWALGPLDTPSGAQNVPAARRGVVAAGAGPAAPPVAGAPLRQPPLPSSRGSRSSASLCPGRALPRPPARPTRPVGSLLRWASSLSEPGPTESGPSEGQIFLSESCVKRLLEITEGSEFLRLQVEGGGCSGFQYKFSLDTVINPDDRVFEQGGARVVVDVDSLAFVKGSMVDFSQELIRSSFQVVSNPQAEKGCSCGTSFSVKF</sequence>
<name>A0A8C3XBU1_9PASS</name>
<reference evidence="12" key="1">
    <citation type="submission" date="2025-08" db="UniProtKB">
        <authorList>
            <consortium name="Ensembl"/>
        </authorList>
    </citation>
    <scope>IDENTIFICATION</scope>
</reference>
<comment type="subcellular location">
    <subcellularLocation>
        <location evidence="1">Mitochondrion</location>
    </subcellularLocation>
</comment>
<dbReference type="InterPro" id="IPR017870">
    <property type="entry name" value="FeS_cluster_insertion_CS"/>
</dbReference>
<dbReference type="GO" id="GO:0051539">
    <property type="term" value="F:4 iron, 4 sulfur cluster binding"/>
    <property type="evidence" value="ECO:0007669"/>
    <property type="project" value="TreeGrafter"/>
</dbReference>
<dbReference type="Gene3D" id="2.60.300.12">
    <property type="entry name" value="HesB-like domain"/>
    <property type="match status" value="1"/>
</dbReference>
<proteinExistence type="inferred from homology"/>
<feature type="region of interest" description="Disordered" evidence="10">
    <location>
        <begin position="1"/>
        <end position="52"/>
    </location>
</feature>
<feature type="compositionally biased region" description="Gly residues" evidence="10">
    <location>
        <begin position="40"/>
        <end position="52"/>
    </location>
</feature>
<dbReference type="GO" id="GO:0051537">
    <property type="term" value="F:2 iron, 2 sulfur cluster binding"/>
    <property type="evidence" value="ECO:0007669"/>
    <property type="project" value="TreeGrafter"/>
</dbReference>
<evidence type="ECO:0000256" key="9">
    <source>
        <dbReference type="ARBA" id="ARBA00093471"/>
    </source>
</evidence>
<evidence type="ECO:0000256" key="2">
    <source>
        <dbReference type="ARBA" id="ARBA00006718"/>
    </source>
</evidence>